<proteinExistence type="predicted"/>
<dbReference type="EMBL" id="JYDS01000098">
    <property type="protein sequence ID" value="KRZ25629.1"/>
    <property type="molecule type" value="Genomic_DNA"/>
</dbReference>
<dbReference type="EMBL" id="JYDR01000058">
    <property type="protein sequence ID" value="KRY71383.1"/>
    <property type="molecule type" value="Genomic_DNA"/>
</dbReference>
<keyword evidence="5" id="KW-1185">Reference proteome</keyword>
<evidence type="ECO:0000313" key="1">
    <source>
        <dbReference type="EMBL" id="KRY71383.1"/>
    </source>
</evidence>
<evidence type="ECO:0000313" key="2">
    <source>
        <dbReference type="EMBL" id="KRZ25629.1"/>
    </source>
</evidence>
<name>A0A0V1ISS2_TRIPS</name>
<accession>A0A0V1ISS2</accession>
<evidence type="ECO:0000313" key="3">
    <source>
        <dbReference type="EMBL" id="KRZ36506.1"/>
    </source>
</evidence>
<sequence>MDVMGLIDLEQSPKYNESDANFKGNLFHNFWAAWDPTFQNTIVYQSSEILAEPFVQSMWFTVADMKGDYLDTLVMPLYSYVRILRGESHRQLVRMGRTTAENPQPSDLRERGTYRSTQFIKGMKAERSLMGLISANPVAILPVHIEKMFHQIRVGNRQRITMRVNTLRLISSVTTLSTGLHRCVRDYSTEFCKYELVCERKTEFDGLRHMQSTFDKAARVVSKISF</sequence>
<dbReference type="Proteomes" id="UP000054826">
    <property type="component" value="Unassembled WGS sequence"/>
</dbReference>
<organism evidence="2 5">
    <name type="scientific">Trichinella pseudospiralis</name>
    <name type="common">Parasitic roundworm</name>
    <dbReference type="NCBI Taxonomy" id="6337"/>
    <lineage>
        <taxon>Eukaryota</taxon>
        <taxon>Metazoa</taxon>
        <taxon>Ecdysozoa</taxon>
        <taxon>Nematoda</taxon>
        <taxon>Enoplea</taxon>
        <taxon>Dorylaimia</taxon>
        <taxon>Trichinellida</taxon>
        <taxon>Trichinellidae</taxon>
        <taxon>Trichinella</taxon>
    </lineage>
</organism>
<evidence type="ECO:0000313" key="4">
    <source>
        <dbReference type="Proteomes" id="UP000054632"/>
    </source>
</evidence>
<dbReference type="Proteomes" id="UP000054632">
    <property type="component" value="Unassembled WGS sequence"/>
</dbReference>
<comment type="caution">
    <text evidence="2">The sequence shown here is derived from an EMBL/GenBank/DDBJ whole genome shotgun (WGS) entry which is preliminary data.</text>
</comment>
<dbReference type="AlphaFoldDB" id="A0A0V1ISS2"/>
<protein>
    <submittedName>
        <fullName evidence="2">Uncharacterized protein</fullName>
    </submittedName>
</protein>
<dbReference type="EMBL" id="JYDV01000072">
    <property type="protein sequence ID" value="KRZ36506.1"/>
    <property type="molecule type" value="Genomic_DNA"/>
</dbReference>
<reference evidence="4 5" key="1">
    <citation type="submission" date="2015-01" db="EMBL/GenBank/DDBJ databases">
        <title>Evolution of Trichinella species and genotypes.</title>
        <authorList>
            <person name="Korhonen P.K."/>
            <person name="Edoardo P."/>
            <person name="Giuseppe L.R."/>
            <person name="Gasser R.B."/>
        </authorList>
    </citation>
    <scope>NUCLEOTIDE SEQUENCE [LARGE SCALE GENOMIC DNA]</scope>
    <source>
        <strain evidence="1">ISS13</strain>
        <strain evidence="3">ISS176</strain>
        <strain evidence="2">ISS588</strain>
    </source>
</reference>
<gene>
    <name evidence="1" type="ORF">T4A_274</name>
    <name evidence="2" type="ORF">T4B_5122</name>
    <name evidence="3" type="ORF">T4C_5385</name>
</gene>
<dbReference type="Proteomes" id="UP000054805">
    <property type="component" value="Unassembled WGS sequence"/>
</dbReference>
<evidence type="ECO:0000313" key="5">
    <source>
        <dbReference type="Proteomes" id="UP000054805"/>
    </source>
</evidence>